<feature type="compositionally biased region" description="Basic and acidic residues" evidence="2">
    <location>
        <begin position="403"/>
        <end position="413"/>
    </location>
</feature>
<feature type="compositionally biased region" description="Polar residues" evidence="2">
    <location>
        <begin position="696"/>
        <end position="708"/>
    </location>
</feature>
<dbReference type="Proteomes" id="UP000240971">
    <property type="component" value="Unassembled WGS sequence"/>
</dbReference>
<evidence type="ECO:0000313" key="5">
    <source>
        <dbReference type="Proteomes" id="UP000240971"/>
    </source>
</evidence>
<dbReference type="Pfam" id="PF13699">
    <property type="entry name" value="eCIS_core"/>
    <property type="match status" value="1"/>
</dbReference>
<feature type="compositionally biased region" description="Basic and acidic residues" evidence="2">
    <location>
        <begin position="472"/>
        <end position="484"/>
    </location>
</feature>
<gene>
    <name evidence="4" type="ORF">CLV51_10950</name>
</gene>
<dbReference type="CDD" id="cd07185">
    <property type="entry name" value="OmpA_C-like"/>
    <property type="match status" value="1"/>
</dbReference>
<dbReference type="AlphaFoldDB" id="A0A2P8HA00"/>
<evidence type="ECO:0000256" key="2">
    <source>
        <dbReference type="SAM" id="MobiDB-lite"/>
    </source>
</evidence>
<organism evidence="4 5">
    <name type="scientific">Chitinophaga niastensis</name>
    <dbReference type="NCBI Taxonomy" id="536980"/>
    <lineage>
        <taxon>Bacteria</taxon>
        <taxon>Pseudomonadati</taxon>
        <taxon>Bacteroidota</taxon>
        <taxon>Chitinophagia</taxon>
        <taxon>Chitinophagales</taxon>
        <taxon>Chitinophagaceae</taxon>
        <taxon>Chitinophaga</taxon>
    </lineage>
</organism>
<feature type="region of interest" description="Disordered" evidence="2">
    <location>
        <begin position="335"/>
        <end position="354"/>
    </location>
</feature>
<evidence type="ECO:0000313" key="4">
    <source>
        <dbReference type="EMBL" id="PSL43056.1"/>
    </source>
</evidence>
<sequence length="797" mass="88052">MHTPEAVKPAVDPISSATAERTSPTEDRLEFHTQASNGWMIMPKLSVGAPDDPLEQEADNMADKVMRMPDTSFLQRKCAHCEEEDKVRLKPFIPFIQKKEMSGERTAGDNVTTQIQATRGNGDKLPGTTRNFFENRFDSDFSDVRIHTASYAVQLSRELNAQAFTVGNDIYFNAGKFSPETNSGKHLLAHELTHTVQQGGIKRKINRKAAEEELPDVFASGTVAESIQRTGEEEMSRNQEIALSESSAGEAEVSMQPLSISLFNFAINSSRLKTLHTQLLNEIILVLNDRRAQNWRVELVGNADSSGEPVVNDPLSVRRANEVRRFLRTRLGSRISSRGEGEDNPAVSNETVSGRSRNRRVDILLVSDGSKVKQRNQQDEDKDDHKQEHTNRDPGPKPATPTEKQRPPRKEPEVDWDCSQTPILCGLVGGGLLLVPIILCGIFWEACLCLALPSVCTPPTIPPPIPEDDDNDKDKKDKDKEKQKPARHACVIRTHLPSGDLPVYATWPHLMMKDNAFFMTILFRGSATDGCDCSCGEFQQNVRGFFEIEYADGTIDRKKKLLTPGVYLDETLYQEDGDGSANSEYGHRSHIARPLDVFLLTQNAGCTYSGLDRPGMQDHGIAQQGEVRRTMILEFEGGPVENCQGSRVPMSGYWNNWTLKGEIRKPPAAPPQTTPPQGSSPGGGTPPPSVVKTIPKKSTAQITGTYPSTYGGGLSPIASTGEHYNMRFYFRVDGRSASFETTVGVTVANADADSVTLVTDNDDTLNIAPDDAPPILLAPHRRFTLTRQLLRNFESGR</sequence>
<proteinExistence type="predicted"/>
<dbReference type="SUPFAM" id="SSF103088">
    <property type="entry name" value="OmpA-like"/>
    <property type="match status" value="1"/>
</dbReference>
<keyword evidence="1" id="KW-0472">Membrane</keyword>
<dbReference type="InterPro" id="IPR036737">
    <property type="entry name" value="OmpA-like_sf"/>
</dbReference>
<dbReference type="InterPro" id="IPR006665">
    <property type="entry name" value="OmpA-like"/>
</dbReference>
<feature type="region of interest" description="Disordered" evidence="2">
    <location>
        <begin position="1"/>
        <end position="28"/>
    </location>
</feature>
<name>A0A2P8HA00_CHINA</name>
<feature type="region of interest" description="Disordered" evidence="2">
    <location>
        <begin position="462"/>
        <end position="486"/>
    </location>
</feature>
<dbReference type="RefSeq" id="WP_106531152.1">
    <property type="nucleotide sequence ID" value="NZ_PYAW01000009.1"/>
</dbReference>
<evidence type="ECO:0000259" key="3">
    <source>
        <dbReference type="PROSITE" id="PS51123"/>
    </source>
</evidence>
<dbReference type="EMBL" id="PYAW01000009">
    <property type="protein sequence ID" value="PSL43056.1"/>
    <property type="molecule type" value="Genomic_DNA"/>
</dbReference>
<accession>A0A2P8HA00</accession>
<feature type="compositionally biased region" description="Basic and acidic residues" evidence="2">
    <location>
        <begin position="376"/>
        <end position="395"/>
    </location>
</feature>
<evidence type="ECO:0000256" key="1">
    <source>
        <dbReference type="PROSITE-ProRule" id="PRU00473"/>
    </source>
</evidence>
<protein>
    <submittedName>
        <fullName evidence="4">Outer membrane protein OmpA-like peptidoglycan-associated protein</fullName>
    </submittedName>
</protein>
<feature type="region of interest" description="Disordered" evidence="2">
    <location>
        <begin position="368"/>
        <end position="416"/>
    </location>
</feature>
<dbReference type="OrthoDB" id="4317910at2"/>
<dbReference type="InterPro" id="IPR050330">
    <property type="entry name" value="Bact_OuterMem_StrucFunc"/>
</dbReference>
<feature type="domain" description="OmpA-like" evidence="3">
    <location>
        <begin position="252"/>
        <end position="369"/>
    </location>
</feature>
<dbReference type="PANTHER" id="PTHR30329:SF21">
    <property type="entry name" value="LIPOPROTEIN YIAD-RELATED"/>
    <property type="match status" value="1"/>
</dbReference>
<dbReference type="PANTHER" id="PTHR30329">
    <property type="entry name" value="STATOR ELEMENT OF FLAGELLAR MOTOR COMPLEX"/>
    <property type="match status" value="1"/>
</dbReference>
<dbReference type="Pfam" id="PF00691">
    <property type="entry name" value="OmpA"/>
    <property type="match status" value="1"/>
</dbReference>
<keyword evidence="5" id="KW-1185">Reference proteome</keyword>
<dbReference type="Gene3D" id="3.30.1330.60">
    <property type="entry name" value="OmpA-like domain"/>
    <property type="match status" value="1"/>
</dbReference>
<comment type="caution">
    <text evidence="4">The sequence shown here is derived from an EMBL/GenBank/DDBJ whole genome shotgun (WGS) entry which is preliminary data.</text>
</comment>
<dbReference type="PROSITE" id="PS51123">
    <property type="entry name" value="OMPA_2"/>
    <property type="match status" value="1"/>
</dbReference>
<reference evidence="4 5" key="1">
    <citation type="submission" date="2018-03" db="EMBL/GenBank/DDBJ databases">
        <title>Genomic Encyclopedia of Archaeal and Bacterial Type Strains, Phase II (KMG-II): from individual species to whole genera.</title>
        <authorList>
            <person name="Goeker M."/>
        </authorList>
    </citation>
    <scope>NUCLEOTIDE SEQUENCE [LARGE SCALE GENOMIC DNA]</scope>
    <source>
        <strain evidence="4 5">DSM 24859</strain>
    </source>
</reference>
<dbReference type="GO" id="GO:0016020">
    <property type="term" value="C:membrane"/>
    <property type="evidence" value="ECO:0007669"/>
    <property type="project" value="UniProtKB-UniRule"/>
</dbReference>
<feature type="region of interest" description="Disordered" evidence="2">
    <location>
        <begin position="661"/>
        <end position="710"/>
    </location>
</feature>
<dbReference type="InterPro" id="IPR025295">
    <property type="entry name" value="eCIS_core_dom"/>
</dbReference>